<gene>
    <name evidence="2" type="ORF">PSTT_01134</name>
</gene>
<name>A0A2S4W4H4_9BASI</name>
<evidence type="ECO:0000313" key="3">
    <source>
        <dbReference type="Proteomes" id="UP000239156"/>
    </source>
</evidence>
<reference evidence="2" key="1">
    <citation type="submission" date="2017-12" db="EMBL/GenBank/DDBJ databases">
        <title>Gene loss provides genomic basis for host adaptation in cereal stripe rust fungi.</title>
        <authorList>
            <person name="Xia C."/>
        </authorList>
    </citation>
    <scope>NUCLEOTIDE SEQUENCE [LARGE SCALE GENOMIC DNA]</scope>
    <source>
        <strain evidence="2">93-210</strain>
    </source>
</reference>
<protein>
    <submittedName>
        <fullName evidence="2">Uncharacterized protein</fullName>
    </submittedName>
</protein>
<keyword evidence="1" id="KW-0472">Membrane</keyword>
<organism evidence="2 3">
    <name type="scientific">Puccinia striiformis</name>
    <dbReference type="NCBI Taxonomy" id="27350"/>
    <lineage>
        <taxon>Eukaryota</taxon>
        <taxon>Fungi</taxon>
        <taxon>Dikarya</taxon>
        <taxon>Basidiomycota</taxon>
        <taxon>Pucciniomycotina</taxon>
        <taxon>Pucciniomycetes</taxon>
        <taxon>Pucciniales</taxon>
        <taxon>Pucciniaceae</taxon>
        <taxon>Puccinia</taxon>
    </lineage>
</organism>
<dbReference type="VEuPathDB" id="FungiDB:PSTT_01134"/>
<keyword evidence="3" id="KW-1185">Reference proteome</keyword>
<keyword evidence="1" id="KW-0812">Transmembrane</keyword>
<comment type="caution">
    <text evidence="2">The sequence shown here is derived from an EMBL/GenBank/DDBJ whole genome shotgun (WGS) entry which is preliminary data.</text>
</comment>
<evidence type="ECO:0000256" key="1">
    <source>
        <dbReference type="SAM" id="Phobius"/>
    </source>
</evidence>
<accession>A0A2S4W4H4</accession>
<keyword evidence="1" id="KW-1133">Transmembrane helix</keyword>
<dbReference type="EMBL" id="PKSL01000006">
    <property type="protein sequence ID" value="POW16616.1"/>
    <property type="molecule type" value="Genomic_DNA"/>
</dbReference>
<proteinExistence type="predicted"/>
<sequence length="162" mass="17676">MRRDSRSEEGYSFGFLLSSGLFALGIFVAMVLWSKAIKNSDPVVDDKDKFRKALRARMDCEEFNVPLSGTTNTINRVNLNNAQMPNFIDLGVPTRTQGAHHISSATACSCDSDIFTTFRKSSVRFSYPFGFGANPNLIGVDGTGKGSLRISFATVCSNGLET</sequence>
<dbReference type="AlphaFoldDB" id="A0A2S4W4H4"/>
<evidence type="ECO:0000313" key="2">
    <source>
        <dbReference type="EMBL" id="POW16616.1"/>
    </source>
</evidence>
<dbReference type="Proteomes" id="UP000239156">
    <property type="component" value="Unassembled WGS sequence"/>
</dbReference>
<dbReference type="VEuPathDB" id="FungiDB:PSHT_00445"/>
<feature type="transmembrane region" description="Helical" evidence="1">
    <location>
        <begin position="12"/>
        <end position="33"/>
    </location>
</feature>